<dbReference type="Proteomes" id="UP000825072">
    <property type="component" value="Chromosome 1"/>
</dbReference>
<accession>A0AAD1KQ88</accession>
<evidence type="ECO:0000313" key="1">
    <source>
        <dbReference type="EMBL" id="BCY25624.1"/>
    </source>
</evidence>
<organism evidence="1 2">
    <name type="scientific">Cutibacterium modestum</name>
    <dbReference type="NCBI Taxonomy" id="2559073"/>
    <lineage>
        <taxon>Bacteria</taxon>
        <taxon>Bacillati</taxon>
        <taxon>Actinomycetota</taxon>
        <taxon>Actinomycetes</taxon>
        <taxon>Propionibacteriales</taxon>
        <taxon>Propionibacteriaceae</taxon>
        <taxon>Cutibacterium</taxon>
    </lineage>
</organism>
<gene>
    <name evidence="1" type="ORF">KB1_16140</name>
</gene>
<dbReference type="AlphaFoldDB" id="A0AAD1KQ88"/>
<dbReference type="EMBL" id="AP024747">
    <property type="protein sequence ID" value="BCY25624.1"/>
    <property type="molecule type" value="Genomic_DNA"/>
</dbReference>
<proteinExistence type="predicted"/>
<evidence type="ECO:0000313" key="2">
    <source>
        <dbReference type="Proteomes" id="UP000825072"/>
    </source>
</evidence>
<protein>
    <submittedName>
        <fullName evidence="1">Uncharacterized protein</fullName>
    </submittedName>
</protein>
<reference evidence="1" key="1">
    <citation type="submission" date="2021-06" db="EMBL/GenBank/DDBJ databases">
        <title>Genome sequence of Cutibacterium modestum strain KB17-24694.</title>
        <authorList>
            <person name="Dekio I."/>
            <person name="Asahina A."/>
            <person name="Nishida M."/>
        </authorList>
    </citation>
    <scope>NUCLEOTIDE SEQUENCE</scope>
    <source>
        <strain evidence="1">KB17-24694</strain>
    </source>
</reference>
<name>A0AAD1KQ88_9ACTN</name>
<sequence length="74" mass="8193">MGMSYSWVFKQSRVTVKGAEHLSELGAGQQFESQAEAEAWLSEIWPDLQDAGIDEVTLVEDNDVVYGPMGLSEE</sequence>